<dbReference type="AlphaFoldDB" id="A0A517M0N1"/>
<name>A0A517M0N1_9BACT</name>
<reference evidence="1 2" key="1">
    <citation type="submission" date="2019-02" db="EMBL/GenBank/DDBJ databases">
        <title>Deep-cultivation of Planctomycetes and their phenomic and genomic characterization uncovers novel biology.</title>
        <authorList>
            <person name="Wiegand S."/>
            <person name="Jogler M."/>
            <person name="Boedeker C."/>
            <person name="Pinto D."/>
            <person name="Vollmers J."/>
            <person name="Rivas-Marin E."/>
            <person name="Kohn T."/>
            <person name="Peeters S.H."/>
            <person name="Heuer A."/>
            <person name="Rast P."/>
            <person name="Oberbeckmann S."/>
            <person name="Bunk B."/>
            <person name="Jeske O."/>
            <person name="Meyerdierks A."/>
            <person name="Storesund J.E."/>
            <person name="Kallscheuer N."/>
            <person name="Luecker S."/>
            <person name="Lage O.M."/>
            <person name="Pohl T."/>
            <person name="Merkel B.J."/>
            <person name="Hornburger P."/>
            <person name="Mueller R.-W."/>
            <person name="Bruemmer F."/>
            <person name="Labrenz M."/>
            <person name="Spormann A.M."/>
            <person name="Op den Camp H."/>
            <person name="Overmann J."/>
            <person name="Amann R."/>
            <person name="Jetten M.S.M."/>
            <person name="Mascher T."/>
            <person name="Medema M.H."/>
            <person name="Devos D.P."/>
            <person name="Kaster A.-K."/>
            <person name="Ovreas L."/>
            <person name="Rohde M."/>
            <person name="Galperin M.Y."/>
            <person name="Jogler C."/>
        </authorList>
    </citation>
    <scope>NUCLEOTIDE SEQUENCE [LARGE SCALE GENOMIC DNA]</scope>
    <source>
        <strain evidence="1 2">EC9</strain>
    </source>
</reference>
<dbReference type="EMBL" id="CP036261">
    <property type="protein sequence ID" value="QDS88434.1"/>
    <property type="molecule type" value="Genomic_DNA"/>
</dbReference>
<sequence>MRRLLNSFLQSLCAAPRDPRTMDPLAMTLHDVVRLVDQERREAKLQPAPIPRAQRVLPKSQVLNVAKAGVLSPLRHLAPKATA</sequence>
<dbReference type="RefSeq" id="WP_145345658.1">
    <property type="nucleotide sequence ID" value="NZ_CP036261.1"/>
</dbReference>
<keyword evidence="2" id="KW-1185">Reference proteome</keyword>
<accession>A0A517M0N1</accession>
<dbReference type="KEGG" id="ruv:EC9_26250"/>
<protein>
    <submittedName>
        <fullName evidence="1">Uncharacterized protein</fullName>
    </submittedName>
</protein>
<evidence type="ECO:0000313" key="1">
    <source>
        <dbReference type="EMBL" id="QDS88434.1"/>
    </source>
</evidence>
<dbReference type="Proteomes" id="UP000319557">
    <property type="component" value="Chromosome"/>
</dbReference>
<organism evidence="1 2">
    <name type="scientific">Rosistilla ulvae</name>
    <dbReference type="NCBI Taxonomy" id="1930277"/>
    <lineage>
        <taxon>Bacteria</taxon>
        <taxon>Pseudomonadati</taxon>
        <taxon>Planctomycetota</taxon>
        <taxon>Planctomycetia</taxon>
        <taxon>Pirellulales</taxon>
        <taxon>Pirellulaceae</taxon>
        <taxon>Rosistilla</taxon>
    </lineage>
</organism>
<evidence type="ECO:0000313" key="2">
    <source>
        <dbReference type="Proteomes" id="UP000319557"/>
    </source>
</evidence>
<dbReference type="OrthoDB" id="291353at2"/>
<gene>
    <name evidence="1" type="ORF">EC9_26250</name>
</gene>
<proteinExistence type="predicted"/>